<proteinExistence type="predicted"/>
<comment type="caution">
    <text evidence="2">The sequence shown here is derived from an EMBL/GenBank/DDBJ whole genome shotgun (WGS) entry which is preliminary data.</text>
</comment>
<dbReference type="Pfam" id="PF19578">
    <property type="entry name" value="DUF6090"/>
    <property type="match status" value="1"/>
</dbReference>
<gene>
    <name evidence="2" type="ORF">ACFQ39_03435</name>
</gene>
<keyword evidence="1" id="KW-0472">Membrane</keyword>
<name>A0ABW3XYL5_9FLAO</name>
<accession>A0ABW3XYL5</accession>
<dbReference type="InterPro" id="IPR045749">
    <property type="entry name" value="DUF6090"/>
</dbReference>
<evidence type="ECO:0000313" key="2">
    <source>
        <dbReference type="EMBL" id="MFD1314657.1"/>
    </source>
</evidence>
<dbReference type="RefSeq" id="WP_377176477.1">
    <property type="nucleotide sequence ID" value="NZ_JBHTMY010000002.1"/>
</dbReference>
<keyword evidence="1" id="KW-0812">Transmembrane</keyword>
<reference evidence="3" key="1">
    <citation type="journal article" date="2019" name="Int. J. Syst. Evol. Microbiol.">
        <title>The Global Catalogue of Microorganisms (GCM) 10K type strain sequencing project: providing services to taxonomists for standard genome sequencing and annotation.</title>
        <authorList>
            <consortium name="The Broad Institute Genomics Platform"/>
            <consortium name="The Broad Institute Genome Sequencing Center for Infectious Disease"/>
            <person name="Wu L."/>
            <person name="Ma J."/>
        </authorList>
    </citation>
    <scope>NUCLEOTIDE SEQUENCE [LARGE SCALE GENOMIC DNA]</scope>
    <source>
        <strain evidence="3">CCUG 61485</strain>
    </source>
</reference>
<sequence length="229" mass="27294">MRNYFKYALGEIILVVLGILIALQVNNWNEDRKKLHEEKSIIEGLKSEFESAKKEIIADIEDRNKSIQVVISTLERHTGKNLTKIPQDSVKYFLDELMQYRFYTPSHPVLDDLQSSGRFNLIKSEELRFLIRDYIQTKERIKMPEEKERRFVLEQMAPFLSERIALGKLFESDQYELDREKLDHLMNDEFFGSLLYIRKNTIKSSQQYSRILLKNIETIQFELNKNLHD</sequence>
<organism evidence="2 3">
    <name type="scientific">Namhaeicola litoreus</name>
    <dbReference type="NCBI Taxonomy" id="1052145"/>
    <lineage>
        <taxon>Bacteria</taxon>
        <taxon>Pseudomonadati</taxon>
        <taxon>Bacteroidota</taxon>
        <taxon>Flavobacteriia</taxon>
        <taxon>Flavobacteriales</taxon>
        <taxon>Flavobacteriaceae</taxon>
        <taxon>Namhaeicola</taxon>
    </lineage>
</organism>
<feature type="transmembrane region" description="Helical" evidence="1">
    <location>
        <begin position="7"/>
        <end position="25"/>
    </location>
</feature>
<evidence type="ECO:0000313" key="3">
    <source>
        <dbReference type="Proteomes" id="UP001597201"/>
    </source>
</evidence>
<keyword evidence="1" id="KW-1133">Transmembrane helix</keyword>
<dbReference type="EMBL" id="JBHTMY010000002">
    <property type="protein sequence ID" value="MFD1314657.1"/>
    <property type="molecule type" value="Genomic_DNA"/>
</dbReference>
<protein>
    <submittedName>
        <fullName evidence="2">DUF6090 family protein</fullName>
    </submittedName>
</protein>
<dbReference type="Proteomes" id="UP001597201">
    <property type="component" value="Unassembled WGS sequence"/>
</dbReference>
<keyword evidence="3" id="KW-1185">Reference proteome</keyword>
<evidence type="ECO:0000256" key="1">
    <source>
        <dbReference type="SAM" id="Phobius"/>
    </source>
</evidence>